<keyword evidence="1" id="KW-0812">Transmembrane</keyword>
<dbReference type="EMBL" id="JBHSGA010000017">
    <property type="protein sequence ID" value="MFC4527259.1"/>
    <property type="molecule type" value="Genomic_DNA"/>
</dbReference>
<dbReference type="InterPro" id="IPR027783">
    <property type="entry name" value="Bacterial_PH-related"/>
</dbReference>
<feature type="domain" description="Bacterial Pleckstrin homology" evidence="2">
    <location>
        <begin position="72"/>
        <end position="171"/>
    </location>
</feature>
<proteinExistence type="predicted"/>
<sequence length="173" mass="18562">MAIDISLQALNAKTLSSFLVIAILPLVIVGVVTFSMADGKSQRIVIGGSLLLLALVLSTAFYWQASAIRIKATPDELTVGGGLYQVSLPMSQVETKNIRVRAKDDKNHRVGPRTNGIGMPGFSLGWHRTTGDVKAFVAITVSDKVVVIPTRAGYDILVSPPDPDTFVAEMRNL</sequence>
<protein>
    <submittedName>
        <fullName evidence="3">PH domain-containing protein</fullName>
    </submittedName>
</protein>
<comment type="caution">
    <text evidence="3">The sequence shown here is derived from an EMBL/GenBank/DDBJ whole genome shotgun (WGS) entry which is preliminary data.</text>
</comment>
<feature type="transmembrane region" description="Helical" evidence="1">
    <location>
        <begin position="44"/>
        <end position="63"/>
    </location>
</feature>
<feature type="transmembrane region" description="Helical" evidence="1">
    <location>
        <begin position="15"/>
        <end position="37"/>
    </location>
</feature>
<evidence type="ECO:0000313" key="3">
    <source>
        <dbReference type="EMBL" id="MFC4527259.1"/>
    </source>
</evidence>
<dbReference type="Proteomes" id="UP001595961">
    <property type="component" value="Unassembled WGS sequence"/>
</dbReference>
<evidence type="ECO:0000256" key="1">
    <source>
        <dbReference type="SAM" id="Phobius"/>
    </source>
</evidence>
<keyword evidence="1" id="KW-0472">Membrane</keyword>
<reference evidence="4" key="1">
    <citation type="journal article" date="2019" name="Int. J. Syst. Evol. Microbiol.">
        <title>The Global Catalogue of Microorganisms (GCM) 10K type strain sequencing project: providing services to taxonomists for standard genome sequencing and annotation.</title>
        <authorList>
            <consortium name="The Broad Institute Genomics Platform"/>
            <consortium name="The Broad Institute Genome Sequencing Center for Infectious Disease"/>
            <person name="Wu L."/>
            <person name="Ma J."/>
        </authorList>
    </citation>
    <scope>NUCLEOTIDE SEQUENCE [LARGE SCALE GENOMIC DNA]</scope>
    <source>
        <strain evidence="4">CCM 4481</strain>
    </source>
</reference>
<organism evidence="3 4">
    <name type="scientific">Dyella halodurans</name>
    <dbReference type="NCBI Taxonomy" id="1920171"/>
    <lineage>
        <taxon>Bacteria</taxon>
        <taxon>Pseudomonadati</taxon>
        <taxon>Pseudomonadota</taxon>
        <taxon>Gammaproteobacteria</taxon>
        <taxon>Lysobacterales</taxon>
        <taxon>Rhodanobacteraceae</taxon>
        <taxon>Dyella</taxon>
    </lineage>
</organism>
<dbReference type="RefSeq" id="WP_266149228.1">
    <property type="nucleotide sequence ID" value="NZ_CP064028.1"/>
</dbReference>
<gene>
    <name evidence="3" type="ORF">ACFO5W_11505</name>
</gene>
<keyword evidence="4" id="KW-1185">Reference proteome</keyword>
<name>A0ABV9C2P4_9GAMM</name>
<evidence type="ECO:0000259" key="2">
    <source>
        <dbReference type="Pfam" id="PF10882"/>
    </source>
</evidence>
<evidence type="ECO:0000313" key="4">
    <source>
        <dbReference type="Proteomes" id="UP001595961"/>
    </source>
</evidence>
<keyword evidence="1" id="KW-1133">Transmembrane helix</keyword>
<dbReference type="Pfam" id="PF10882">
    <property type="entry name" value="bPH_5"/>
    <property type="match status" value="1"/>
</dbReference>
<accession>A0ABV9C2P4</accession>